<dbReference type="InterPro" id="IPR015943">
    <property type="entry name" value="WD40/YVTN_repeat-like_dom_sf"/>
</dbReference>
<dbReference type="PROSITE" id="PS50082">
    <property type="entry name" value="WD_REPEATS_2"/>
    <property type="match status" value="3"/>
</dbReference>
<evidence type="ECO:0000313" key="12">
    <source>
        <dbReference type="Proteomes" id="UP001363151"/>
    </source>
</evidence>
<evidence type="ECO:0000313" key="11">
    <source>
        <dbReference type="EMBL" id="KAK7231913.1"/>
    </source>
</evidence>
<dbReference type="InterPro" id="IPR001680">
    <property type="entry name" value="WD40_rpt"/>
</dbReference>
<comment type="subcellular location">
    <subcellularLocation>
        <location evidence="1">Nucleus</location>
        <location evidence="1">Nucleolus</location>
    </subcellularLocation>
</comment>
<dbReference type="Proteomes" id="UP001363151">
    <property type="component" value="Unassembled WGS sequence"/>
</dbReference>
<sequence>MKIKTVSRSAKKEARDTADHKYVRRNLDPAAHPFAAAREHQRAVVAAKLDRMMAKPFVCALDGHRDAITCLGTPRRGQLVQVVSGGADGECRAWDLASRKCVWRAPAHAGPVAGVVLARAGDSFFSCGERSIKRWALEVAATSGGSLEGDERRGGDDRRPEPLNVWTSRGTVNDVDASWQGGGDGALVSCGSEGVVELWDPERSAAVRSWSWGTDAVYKARWNPAEPSLVASTSRDRAATLYDTRAKTPLRRCVLAAPCRALAWNPRDPTHFVVGSEDTMCYTFDVRNLKQPKMIHEGHVGAVNDVSFAPSGLEFASASADRTTRIFASRGAGCGRARETYHALRMQALAAVRFTADASFVLTASEDFNLRVWKARASKKLGPVSSRERAALDYRAALLDRHAHMPTVKRIVKSRNLPKMVKKMRDRRDEEKDRARAKLQKTMDHSRPGAVAPKAARSKVVLKEQT</sequence>
<feature type="compositionally biased region" description="Basic and acidic residues" evidence="9">
    <location>
        <begin position="426"/>
        <end position="447"/>
    </location>
</feature>
<comment type="similarity">
    <text evidence="2">Belongs to the WD repeat DCAF13/WDSOF1 family.</text>
</comment>
<dbReference type="Gene3D" id="2.130.10.10">
    <property type="entry name" value="YVTN repeat-like/Quinoprotein amine dehydrogenase"/>
    <property type="match status" value="2"/>
</dbReference>
<feature type="repeat" description="WD" evidence="8">
    <location>
        <begin position="349"/>
        <end position="383"/>
    </location>
</feature>
<evidence type="ECO:0000256" key="5">
    <source>
        <dbReference type="ARBA" id="ARBA00022737"/>
    </source>
</evidence>
<protein>
    <recommendedName>
        <fullName evidence="3">DDB1- and CUL4-associated factor 13</fullName>
    </recommendedName>
    <alternativeName>
        <fullName evidence="7">WD repeat and SOF domain-containing protein 1</fullName>
    </alternativeName>
</protein>
<gene>
    <name evidence="11" type="primary">DCAF13</name>
    <name evidence="11" type="ORF">SO694_00083010</name>
</gene>
<organism evidence="11 12">
    <name type="scientific">Aureococcus anophagefferens</name>
    <name type="common">Harmful bloom alga</name>
    <dbReference type="NCBI Taxonomy" id="44056"/>
    <lineage>
        <taxon>Eukaryota</taxon>
        <taxon>Sar</taxon>
        <taxon>Stramenopiles</taxon>
        <taxon>Ochrophyta</taxon>
        <taxon>Pelagophyceae</taxon>
        <taxon>Pelagomonadales</taxon>
        <taxon>Pelagomonadaceae</taxon>
        <taxon>Aureococcus</taxon>
    </lineage>
</organism>
<evidence type="ECO:0000256" key="9">
    <source>
        <dbReference type="SAM" id="MobiDB-lite"/>
    </source>
</evidence>
<dbReference type="PANTHER" id="PTHR22851:SF0">
    <property type="entry name" value="DDB1- AND CUL4-ASSOCIATED FACTOR 13"/>
    <property type="match status" value="1"/>
</dbReference>
<feature type="region of interest" description="Disordered" evidence="9">
    <location>
        <begin position="423"/>
        <end position="466"/>
    </location>
</feature>
<comment type="caution">
    <text evidence="11">The sequence shown here is derived from an EMBL/GenBank/DDBJ whole genome shotgun (WGS) entry which is preliminary data.</text>
</comment>
<reference evidence="11 12" key="1">
    <citation type="submission" date="2024-03" db="EMBL/GenBank/DDBJ databases">
        <title>Aureococcus anophagefferens CCMP1851 and Kratosvirus quantuckense: Draft genome of a second virus-susceptible host strain in the model system.</title>
        <authorList>
            <person name="Chase E."/>
            <person name="Truchon A.R."/>
            <person name="Schepens W."/>
            <person name="Wilhelm S.W."/>
        </authorList>
    </citation>
    <scope>NUCLEOTIDE SEQUENCE [LARGE SCALE GENOMIC DNA]</scope>
    <source>
        <strain evidence="11 12">CCMP1851</strain>
    </source>
</reference>
<evidence type="ECO:0000256" key="3">
    <source>
        <dbReference type="ARBA" id="ARBA00021762"/>
    </source>
</evidence>
<evidence type="ECO:0000256" key="6">
    <source>
        <dbReference type="ARBA" id="ARBA00023242"/>
    </source>
</evidence>
<dbReference type="Pfam" id="PF04158">
    <property type="entry name" value="Sof1"/>
    <property type="match status" value="1"/>
</dbReference>
<dbReference type="Pfam" id="PF00400">
    <property type="entry name" value="WD40"/>
    <property type="match status" value="3"/>
</dbReference>
<evidence type="ECO:0000256" key="2">
    <source>
        <dbReference type="ARBA" id="ARBA00005649"/>
    </source>
</evidence>
<accession>A0ABR1FJ87</accession>
<dbReference type="SUPFAM" id="SSF50998">
    <property type="entry name" value="Quinoprotein alcohol dehydrogenase-like"/>
    <property type="match status" value="1"/>
</dbReference>
<dbReference type="InterPro" id="IPR011047">
    <property type="entry name" value="Quinoprotein_ADH-like_sf"/>
</dbReference>
<feature type="repeat" description="WD" evidence="8">
    <location>
        <begin position="61"/>
        <end position="104"/>
    </location>
</feature>
<dbReference type="PROSITE" id="PS00678">
    <property type="entry name" value="WD_REPEATS_1"/>
    <property type="match status" value="1"/>
</dbReference>
<evidence type="ECO:0000256" key="4">
    <source>
        <dbReference type="ARBA" id="ARBA00022574"/>
    </source>
</evidence>
<evidence type="ECO:0000259" key="10">
    <source>
        <dbReference type="Pfam" id="PF04158"/>
    </source>
</evidence>
<proteinExistence type="inferred from homology"/>
<evidence type="ECO:0000256" key="1">
    <source>
        <dbReference type="ARBA" id="ARBA00004604"/>
    </source>
</evidence>
<feature type="domain" description="Sof1-like protein" evidence="10">
    <location>
        <begin position="375"/>
        <end position="461"/>
    </location>
</feature>
<feature type="repeat" description="WD" evidence="8">
    <location>
        <begin position="296"/>
        <end position="327"/>
    </location>
</feature>
<keyword evidence="5" id="KW-0677">Repeat</keyword>
<keyword evidence="6" id="KW-0539">Nucleus</keyword>
<dbReference type="SMART" id="SM00320">
    <property type="entry name" value="WD40"/>
    <property type="match status" value="7"/>
</dbReference>
<evidence type="ECO:0000256" key="7">
    <source>
        <dbReference type="ARBA" id="ARBA00032239"/>
    </source>
</evidence>
<dbReference type="EMBL" id="JBBJCI010000372">
    <property type="protein sequence ID" value="KAK7231913.1"/>
    <property type="molecule type" value="Genomic_DNA"/>
</dbReference>
<dbReference type="InterPro" id="IPR051733">
    <property type="entry name" value="WD_repeat_DCAF13/WDSOF1"/>
</dbReference>
<evidence type="ECO:0000256" key="8">
    <source>
        <dbReference type="PROSITE-ProRule" id="PRU00221"/>
    </source>
</evidence>
<dbReference type="PANTHER" id="PTHR22851">
    <property type="entry name" value="U3 SMALL NUCLEOLAR RNA U3 SNORNA ASSOCIATED PROTEIN"/>
    <property type="match status" value="1"/>
</dbReference>
<name>A0ABR1FJ87_AURAN</name>
<keyword evidence="4 8" id="KW-0853">WD repeat</keyword>
<keyword evidence="12" id="KW-1185">Reference proteome</keyword>
<dbReference type="InterPro" id="IPR019775">
    <property type="entry name" value="WD40_repeat_CS"/>
</dbReference>
<dbReference type="InterPro" id="IPR007287">
    <property type="entry name" value="Sof1"/>
</dbReference>